<dbReference type="Proteomes" id="UP000507470">
    <property type="component" value="Unassembled WGS sequence"/>
</dbReference>
<sequence length="377" mass="44174">MPRKKRSSIGRQRKKHKKTITISSDVRGPDDIYIDIQAIECIYDGGNEDHEDEPFWRLPWLDIEDDTMCKESGKSDEVADSDGVFGHEFYVILDKAYKYHHTVNLEEFTQNLVSGVIYSRLKIQLDNSKHPDFVFIPTSRYIRYIQCYDSDDPKVKMSVTIMPDLTAEIHVHGLKLDRNHEIWNDIPLIFLTKKSLWTLLDRLKKYKVCAGNFDPEFQDFVPIGRRLEVNGSNYVAFREGDYSATTGPITYHGTIRSTKCLLLTDILRCKDCAVYRRTLKKTLERETKKQPVSQVNWLKSKKGEVRMTEVEKLQKLKQYKQYTHELETKCRKLERQISHLIQKKGVRLSQSENNDLRFVMESCGDMVRQAFPEENSF</sequence>
<organism evidence="2 3">
    <name type="scientific">Mytilus coruscus</name>
    <name type="common">Sea mussel</name>
    <dbReference type="NCBI Taxonomy" id="42192"/>
    <lineage>
        <taxon>Eukaryota</taxon>
        <taxon>Metazoa</taxon>
        <taxon>Spiralia</taxon>
        <taxon>Lophotrochozoa</taxon>
        <taxon>Mollusca</taxon>
        <taxon>Bivalvia</taxon>
        <taxon>Autobranchia</taxon>
        <taxon>Pteriomorphia</taxon>
        <taxon>Mytilida</taxon>
        <taxon>Mytiloidea</taxon>
        <taxon>Mytilidae</taxon>
        <taxon>Mytilinae</taxon>
        <taxon>Mytilus</taxon>
    </lineage>
</organism>
<gene>
    <name evidence="2" type="ORF">MCOR_56393</name>
</gene>
<evidence type="ECO:0000313" key="2">
    <source>
        <dbReference type="EMBL" id="CAC5424493.1"/>
    </source>
</evidence>
<feature type="coiled-coil region" evidence="1">
    <location>
        <begin position="316"/>
        <end position="343"/>
    </location>
</feature>
<keyword evidence="1" id="KW-0175">Coiled coil</keyword>
<name>A0A6J8EXH9_MYTCO</name>
<protein>
    <submittedName>
        <fullName evidence="2">Uncharacterized protein</fullName>
    </submittedName>
</protein>
<keyword evidence="3" id="KW-1185">Reference proteome</keyword>
<evidence type="ECO:0000256" key="1">
    <source>
        <dbReference type="SAM" id="Coils"/>
    </source>
</evidence>
<dbReference type="EMBL" id="CACVKT020010041">
    <property type="protein sequence ID" value="CAC5424493.1"/>
    <property type="molecule type" value="Genomic_DNA"/>
</dbReference>
<proteinExistence type="predicted"/>
<dbReference type="AlphaFoldDB" id="A0A6J8EXH9"/>
<accession>A0A6J8EXH9</accession>
<dbReference type="OrthoDB" id="6134571at2759"/>
<evidence type="ECO:0000313" key="3">
    <source>
        <dbReference type="Proteomes" id="UP000507470"/>
    </source>
</evidence>
<reference evidence="2 3" key="1">
    <citation type="submission" date="2020-06" db="EMBL/GenBank/DDBJ databases">
        <authorList>
            <person name="Li R."/>
            <person name="Bekaert M."/>
        </authorList>
    </citation>
    <scope>NUCLEOTIDE SEQUENCE [LARGE SCALE GENOMIC DNA]</scope>
    <source>
        <strain evidence="3">wild</strain>
    </source>
</reference>